<organism evidence="2 3">
    <name type="scientific">Mytilus edulis</name>
    <name type="common">Blue mussel</name>
    <dbReference type="NCBI Taxonomy" id="6550"/>
    <lineage>
        <taxon>Eukaryota</taxon>
        <taxon>Metazoa</taxon>
        <taxon>Spiralia</taxon>
        <taxon>Lophotrochozoa</taxon>
        <taxon>Mollusca</taxon>
        <taxon>Bivalvia</taxon>
        <taxon>Autobranchia</taxon>
        <taxon>Pteriomorphia</taxon>
        <taxon>Mytilida</taxon>
        <taxon>Mytiloidea</taxon>
        <taxon>Mytilidae</taxon>
        <taxon>Mytilinae</taxon>
        <taxon>Mytilus</taxon>
    </lineage>
</organism>
<evidence type="ECO:0000256" key="1">
    <source>
        <dbReference type="SAM" id="MobiDB-lite"/>
    </source>
</evidence>
<feature type="region of interest" description="Disordered" evidence="1">
    <location>
        <begin position="147"/>
        <end position="167"/>
    </location>
</feature>
<comment type="caution">
    <text evidence="2">The sequence shown here is derived from an EMBL/GenBank/DDBJ whole genome shotgun (WGS) entry which is preliminary data.</text>
</comment>
<dbReference type="InterPro" id="IPR012337">
    <property type="entry name" value="RNaseH-like_sf"/>
</dbReference>
<sequence length="323" mass="35556">MRRGSKLNLQRSKKKAKTQSKEWKKKRIFLKKKRAKRTVLSETKEGTTYQSSIGLQVDQKKDDIENIPDMPDDSHQVVTTDAPLVVFDLETTGLSRYSDITQIAACNVDRIFSRYIFPNQPISAEASRITGLTVVVLELPDYKLRETGVSGQRTPQGPTPPRESDLPTLQQCPIQGCLIRALDIQPHVMLEHVAEVFGEPPDQSRASLAPIRVAALQAQAWMLVGGDLEDLVTHVNMLAITRPHIIGQAVQGQMEEVCLEGGRPVPPYFSTAPVNSPGALIDWRVQAAIMGELGDRAEAFRGMFRLQGPRAATGSPAGQAEGE</sequence>
<dbReference type="GO" id="GO:0003676">
    <property type="term" value="F:nucleic acid binding"/>
    <property type="evidence" value="ECO:0007669"/>
    <property type="project" value="InterPro"/>
</dbReference>
<protein>
    <recommendedName>
        <fullName evidence="4">Exonuclease domain-containing protein</fullName>
    </recommendedName>
</protein>
<accession>A0A8S3Q289</accession>
<dbReference type="SUPFAM" id="SSF53098">
    <property type="entry name" value="Ribonuclease H-like"/>
    <property type="match status" value="1"/>
</dbReference>
<dbReference type="AlphaFoldDB" id="A0A8S3Q289"/>
<dbReference type="EMBL" id="CAJPWZ010000311">
    <property type="protein sequence ID" value="CAG2190067.1"/>
    <property type="molecule type" value="Genomic_DNA"/>
</dbReference>
<evidence type="ECO:0008006" key="4">
    <source>
        <dbReference type="Google" id="ProtNLM"/>
    </source>
</evidence>
<evidence type="ECO:0000313" key="2">
    <source>
        <dbReference type="EMBL" id="CAG2190067.1"/>
    </source>
</evidence>
<reference evidence="2" key="1">
    <citation type="submission" date="2021-03" db="EMBL/GenBank/DDBJ databases">
        <authorList>
            <person name="Bekaert M."/>
        </authorList>
    </citation>
    <scope>NUCLEOTIDE SEQUENCE</scope>
</reference>
<dbReference type="Proteomes" id="UP000683360">
    <property type="component" value="Unassembled WGS sequence"/>
</dbReference>
<feature type="region of interest" description="Disordered" evidence="1">
    <location>
        <begin position="1"/>
        <end position="23"/>
    </location>
</feature>
<dbReference type="Gene3D" id="3.30.420.10">
    <property type="entry name" value="Ribonuclease H-like superfamily/Ribonuclease H"/>
    <property type="match status" value="1"/>
</dbReference>
<keyword evidence="3" id="KW-1185">Reference proteome</keyword>
<name>A0A8S3Q289_MYTED</name>
<evidence type="ECO:0000313" key="3">
    <source>
        <dbReference type="Proteomes" id="UP000683360"/>
    </source>
</evidence>
<proteinExistence type="predicted"/>
<gene>
    <name evidence="2" type="ORF">MEDL_5394</name>
</gene>
<dbReference type="InterPro" id="IPR036397">
    <property type="entry name" value="RNaseH_sf"/>
</dbReference>